<organism evidence="7 8">
    <name type="scientific">Myroides indicus</name>
    <dbReference type="NCBI Taxonomy" id="1323422"/>
    <lineage>
        <taxon>Bacteria</taxon>
        <taxon>Pseudomonadati</taxon>
        <taxon>Bacteroidota</taxon>
        <taxon>Flavobacteriia</taxon>
        <taxon>Flavobacteriales</taxon>
        <taxon>Flavobacteriaceae</taxon>
        <taxon>Myroides</taxon>
    </lineage>
</organism>
<keyword evidence="2 7" id="KW-0378">Hydrolase</keyword>
<evidence type="ECO:0000256" key="4">
    <source>
        <dbReference type="ARBA" id="ARBA00052904"/>
    </source>
</evidence>
<dbReference type="InterPro" id="IPR052737">
    <property type="entry name" value="Omega-amidase_YafV"/>
</dbReference>
<dbReference type="RefSeq" id="WP_133713016.1">
    <property type="nucleotide sequence ID" value="NZ_SOAG01000019.1"/>
</dbReference>
<dbReference type="SUPFAM" id="SSF56317">
    <property type="entry name" value="Carbon-nitrogen hydrolase"/>
    <property type="match status" value="1"/>
</dbReference>
<dbReference type="EMBL" id="SOAG01000019">
    <property type="protein sequence ID" value="TDS56574.1"/>
    <property type="molecule type" value="Genomic_DNA"/>
</dbReference>
<dbReference type="AlphaFoldDB" id="A0A4R7ES53"/>
<dbReference type="FunFam" id="3.60.110.10:FF:000004">
    <property type="entry name" value="Carbon-nitrogen hydrolase"/>
    <property type="match status" value="1"/>
</dbReference>
<dbReference type="PANTHER" id="PTHR47799">
    <property type="entry name" value="OMEGA-AMIDASE YAFV"/>
    <property type="match status" value="1"/>
</dbReference>
<reference evidence="7 8" key="1">
    <citation type="submission" date="2019-03" db="EMBL/GenBank/DDBJ databases">
        <title>Genomic Encyclopedia of Archaeal and Bacterial Type Strains, Phase II (KMG-II): from individual species to whole genera.</title>
        <authorList>
            <person name="Goeker M."/>
        </authorList>
    </citation>
    <scope>NUCLEOTIDE SEQUENCE [LARGE SCALE GENOMIC DNA]</scope>
    <source>
        <strain evidence="7 8">DSM 28213</strain>
    </source>
</reference>
<dbReference type="GO" id="GO:0106008">
    <property type="term" value="F:2-oxoglutaramate amidase activity"/>
    <property type="evidence" value="ECO:0007669"/>
    <property type="project" value="TreeGrafter"/>
</dbReference>
<dbReference type="Gene3D" id="3.60.110.10">
    <property type="entry name" value="Carbon-nitrogen hydrolase"/>
    <property type="match status" value="1"/>
</dbReference>
<name>A0A4R7ES53_9FLAO</name>
<dbReference type="PANTHER" id="PTHR47799:SF1">
    <property type="entry name" value="OMEGA-AMIDASE YAFV"/>
    <property type="match status" value="1"/>
</dbReference>
<dbReference type="EC" id="3.5.1.3" evidence="3"/>
<evidence type="ECO:0000256" key="1">
    <source>
        <dbReference type="ARBA" id="ARBA00010613"/>
    </source>
</evidence>
<evidence type="ECO:0000256" key="3">
    <source>
        <dbReference type="ARBA" id="ARBA00039118"/>
    </source>
</evidence>
<feature type="domain" description="CN hydrolase" evidence="6">
    <location>
        <begin position="1"/>
        <end position="233"/>
    </location>
</feature>
<comment type="caution">
    <text evidence="7">The sequence shown here is derived from an EMBL/GenBank/DDBJ whole genome shotgun (WGS) entry which is preliminary data.</text>
</comment>
<evidence type="ECO:0000256" key="5">
    <source>
        <dbReference type="ARBA" id="ARBA00072139"/>
    </source>
</evidence>
<evidence type="ECO:0000259" key="6">
    <source>
        <dbReference type="PROSITE" id="PS50263"/>
    </source>
</evidence>
<dbReference type="InterPro" id="IPR036526">
    <property type="entry name" value="C-N_Hydrolase_sf"/>
</dbReference>
<evidence type="ECO:0000313" key="8">
    <source>
        <dbReference type="Proteomes" id="UP000295215"/>
    </source>
</evidence>
<sequence>MKIALIQAPLVWEDVENNKKYFVEKLHEIEKETDLVVLPEMFTSGFTMNPERVFLAMNDSFIAELIQICIIKKIALTGSIVIKENDRFYNRLFFIRPSGEYITYDKRHLFSLAGEEKVYHSGKERIVVEYKGWNICPLICYDLRFPAFSRNTNSVYDLLIYVASWPDQRIFAWDTLLKARAIENMSHIIGVNRCGKDENNNVYSGHSQVLDYMGQPIILPLKGEQIAYCILEKETQDKARQKFGFLRDADSVSIS</sequence>
<gene>
    <name evidence="7" type="ORF">C8P70_11910</name>
</gene>
<evidence type="ECO:0000256" key="2">
    <source>
        <dbReference type="ARBA" id="ARBA00022801"/>
    </source>
</evidence>
<dbReference type="OrthoDB" id="9811121at2"/>
<dbReference type="GO" id="GO:0050152">
    <property type="term" value="F:omega-amidase activity"/>
    <property type="evidence" value="ECO:0007669"/>
    <property type="project" value="UniProtKB-EC"/>
</dbReference>
<dbReference type="InterPro" id="IPR003010">
    <property type="entry name" value="C-N_Hydrolase"/>
</dbReference>
<evidence type="ECO:0000313" key="7">
    <source>
        <dbReference type="EMBL" id="TDS56574.1"/>
    </source>
</evidence>
<comment type="catalytic activity">
    <reaction evidence="4">
        <text>a monoamide of a dicarboxylate + H2O = a dicarboxylate + NH4(+)</text>
        <dbReference type="Rhea" id="RHEA:11716"/>
        <dbReference type="ChEBI" id="CHEBI:15377"/>
        <dbReference type="ChEBI" id="CHEBI:28938"/>
        <dbReference type="ChEBI" id="CHEBI:28965"/>
        <dbReference type="ChEBI" id="CHEBI:77450"/>
        <dbReference type="EC" id="3.5.1.3"/>
    </reaction>
</comment>
<dbReference type="Proteomes" id="UP000295215">
    <property type="component" value="Unassembled WGS sequence"/>
</dbReference>
<dbReference type="Pfam" id="PF00795">
    <property type="entry name" value="CN_hydrolase"/>
    <property type="match status" value="1"/>
</dbReference>
<keyword evidence="8" id="KW-1185">Reference proteome</keyword>
<protein>
    <recommendedName>
        <fullName evidence="5">Omega-amidase YafV</fullName>
        <ecNumber evidence="3">3.5.1.3</ecNumber>
    </recommendedName>
</protein>
<dbReference type="CDD" id="cd07575">
    <property type="entry name" value="Xc-1258_like"/>
    <property type="match status" value="1"/>
</dbReference>
<comment type="similarity">
    <text evidence="1">Belongs to the carbon-nitrogen hydrolase superfamily. NIT1/NIT2 family.</text>
</comment>
<accession>A0A4R7ES53</accession>
<proteinExistence type="inferred from homology"/>
<dbReference type="PROSITE" id="PS50263">
    <property type="entry name" value="CN_HYDROLASE"/>
    <property type="match status" value="1"/>
</dbReference>